<dbReference type="PANTHER" id="PTHR46481">
    <property type="entry name" value="ZINC FINGER BED DOMAIN-CONTAINING PROTEIN 4"/>
    <property type="match status" value="1"/>
</dbReference>
<keyword evidence="4" id="KW-0862">Zinc</keyword>
<evidence type="ECO:0000313" key="8">
    <source>
        <dbReference type="Proteomes" id="UP001390339"/>
    </source>
</evidence>
<evidence type="ECO:0000259" key="6">
    <source>
        <dbReference type="Pfam" id="PF05699"/>
    </source>
</evidence>
<reference evidence="7 8" key="1">
    <citation type="journal article" date="2024" name="IMA Fungus">
        <title>Apiospora arundinis, a panoply of carbohydrate-active enzymes and secondary metabolites.</title>
        <authorList>
            <person name="Sorensen T."/>
            <person name="Petersen C."/>
            <person name="Muurmann A.T."/>
            <person name="Christiansen J.V."/>
            <person name="Brundto M.L."/>
            <person name="Overgaard C.K."/>
            <person name="Boysen A.T."/>
            <person name="Wollenberg R.D."/>
            <person name="Larsen T.O."/>
            <person name="Sorensen J.L."/>
            <person name="Nielsen K.L."/>
            <person name="Sondergaard T.E."/>
        </authorList>
    </citation>
    <scope>NUCLEOTIDE SEQUENCE [LARGE SCALE GENOMIC DNA]</scope>
    <source>
        <strain evidence="7 8">AAU 773</strain>
    </source>
</reference>
<dbReference type="InterPro" id="IPR008906">
    <property type="entry name" value="HATC_C_dom"/>
</dbReference>
<dbReference type="PANTHER" id="PTHR46481:SF10">
    <property type="entry name" value="ZINC FINGER BED DOMAIN-CONTAINING PROTEIN 39"/>
    <property type="match status" value="1"/>
</dbReference>
<accession>A0ABR2IXT3</accession>
<organism evidence="7 8">
    <name type="scientific">Apiospora arundinis</name>
    <dbReference type="NCBI Taxonomy" id="335852"/>
    <lineage>
        <taxon>Eukaryota</taxon>
        <taxon>Fungi</taxon>
        <taxon>Dikarya</taxon>
        <taxon>Ascomycota</taxon>
        <taxon>Pezizomycotina</taxon>
        <taxon>Sordariomycetes</taxon>
        <taxon>Xylariomycetidae</taxon>
        <taxon>Amphisphaeriales</taxon>
        <taxon>Apiosporaceae</taxon>
        <taxon>Apiospora</taxon>
    </lineage>
</organism>
<dbReference type="Pfam" id="PF05699">
    <property type="entry name" value="Dimer_Tnp_hAT"/>
    <property type="match status" value="1"/>
</dbReference>
<comment type="caution">
    <text evidence="7">The sequence shown here is derived from an EMBL/GenBank/DDBJ whole genome shotgun (WGS) entry which is preliminary data.</text>
</comment>
<evidence type="ECO:0000256" key="5">
    <source>
        <dbReference type="ARBA" id="ARBA00023242"/>
    </source>
</evidence>
<protein>
    <submittedName>
        <fullName evidence="7">AC transposase</fullName>
    </submittedName>
</protein>
<keyword evidence="3" id="KW-0863">Zinc-finger</keyword>
<dbReference type="SUPFAM" id="SSF53098">
    <property type="entry name" value="Ribonuclease H-like"/>
    <property type="match status" value="1"/>
</dbReference>
<evidence type="ECO:0000256" key="3">
    <source>
        <dbReference type="ARBA" id="ARBA00022771"/>
    </source>
</evidence>
<keyword evidence="5" id="KW-0539">Nucleus</keyword>
<evidence type="ECO:0000256" key="4">
    <source>
        <dbReference type="ARBA" id="ARBA00022833"/>
    </source>
</evidence>
<gene>
    <name evidence="7" type="ORF">PGQ11_007948</name>
</gene>
<evidence type="ECO:0000313" key="7">
    <source>
        <dbReference type="EMBL" id="KAK8869370.1"/>
    </source>
</evidence>
<dbReference type="InterPro" id="IPR012337">
    <property type="entry name" value="RNaseH-like_sf"/>
</dbReference>
<keyword evidence="8" id="KW-1185">Reference proteome</keyword>
<sequence length="805" mass="91817">MPSYRAAANTVPETDETHQVTIFRFYPGWSLSERVRDTSAWVWQFGFDIQRAKERRWVCKHCIILGTSSPADFAPAGLQNAAGHLYRRHYINAPPGMAMSREEKRATARTSKPHNTIANYLDLSAEKPAEQAVINKIIQQFDRQRFQQLLVEWIVNESLPFSTAEHPGLRAIFEYLNPQVLVQQANLSRVSIKSRIKEQYCKYRLRVITALKAAPGPVHPVFDGWRSGNRKNVIGLTCVFPSIFDHQPRKITLGVPEMPGRHLGEEIARVVGDVTTEFEIDGKIGVCVTDNAGNNDTAMDHLGNTLGWDSWTGRKRRGRCFGHIINLAAKLLLYGNAEQRVDTFIERQEQLTDAEYNLWRKEGPVGKLRILVIAIDTSDRLTAAFQQIQQADINNAETERARSKKPLHVVKDNQTRWLGSLYMIRRALRVRIYFEQLKVKYKLQWEQENRGRDGHLRPSAAANIPVFLNDDNWLSGNDWVALEHLETILTSFESVLKKLEGDGQIRHRATGLRGSYGNVWDVLPSYEFLLKQLEDTRRIANGIPDPIQFKVGINAAWDKLNEYYNRLDDVYFYYASLAFHPAYGWAKISHFWDRHPDWLAKAKAIVKSHWEREHKTRPIPPDLIPSAPTPTGFAPSQAACRINEVDAFLQQGQLQGDRALEINDDEMEAWIAERPDPFDQYVTDPIAYWRARRTKYPRLSQMALDTLTIPAMSAECERLFSAAGMLLNPLRSSLDIAIVGQCMALRSWLRAGILLDGEVDPVAVSAAERLESEALQRMDYDQQVAHVTKWVAEGEPRPGIYLGCE</sequence>
<comment type="subcellular location">
    <subcellularLocation>
        <location evidence="1">Nucleus</location>
    </subcellularLocation>
</comment>
<dbReference type="EMBL" id="JAPCWZ010000004">
    <property type="protein sequence ID" value="KAK8869370.1"/>
    <property type="molecule type" value="Genomic_DNA"/>
</dbReference>
<keyword evidence="2" id="KW-0479">Metal-binding</keyword>
<evidence type="ECO:0000256" key="1">
    <source>
        <dbReference type="ARBA" id="ARBA00004123"/>
    </source>
</evidence>
<proteinExistence type="predicted"/>
<dbReference type="InterPro" id="IPR052035">
    <property type="entry name" value="ZnF_BED_domain_contain"/>
</dbReference>
<feature type="domain" description="HAT C-terminal dimerisation" evidence="6">
    <location>
        <begin position="683"/>
        <end position="749"/>
    </location>
</feature>
<evidence type="ECO:0000256" key="2">
    <source>
        <dbReference type="ARBA" id="ARBA00022723"/>
    </source>
</evidence>
<name>A0ABR2IXT3_9PEZI</name>
<dbReference type="Proteomes" id="UP001390339">
    <property type="component" value="Unassembled WGS sequence"/>
</dbReference>